<evidence type="ECO:0000313" key="1">
    <source>
        <dbReference type="EMBL" id="SMC85064.1"/>
    </source>
</evidence>
<name>A0A1W2CJB5_9HYPH</name>
<dbReference type="Proteomes" id="UP000192656">
    <property type="component" value="Unassembled WGS sequence"/>
</dbReference>
<keyword evidence="2" id="KW-1185">Reference proteome</keyword>
<proteinExistence type="predicted"/>
<dbReference type="STRING" id="937218.SAMN06297251_110114"/>
<dbReference type="EMBL" id="FWXR01000010">
    <property type="protein sequence ID" value="SMC85064.1"/>
    <property type="molecule type" value="Genomic_DNA"/>
</dbReference>
<protein>
    <recommendedName>
        <fullName evidence="3">Ketohydroxyglutarate aldolase</fullName>
    </recommendedName>
</protein>
<sequence length="88" mass="9848">MLGPRTIVTEKLRLTVTVERDMKDSTAELARALESQGFEVSRVSRRAGAIFGNADADRLDDLRSVSEIHEIRPERSFALPPLSEKIPQ</sequence>
<evidence type="ECO:0000313" key="2">
    <source>
        <dbReference type="Proteomes" id="UP000192656"/>
    </source>
</evidence>
<dbReference type="AlphaFoldDB" id="A0A1W2CJB5"/>
<gene>
    <name evidence="1" type="ORF">SAMN06297251_110114</name>
</gene>
<evidence type="ECO:0008006" key="3">
    <source>
        <dbReference type="Google" id="ProtNLM"/>
    </source>
</evidence>
<accession>A0A1W2CJB5</accession>
<organism evidence="1 2">
    <name type="scientific">Fulvimarina manganoxydans</name>
    <dbReference type="NCBI Taxonomy" id="937218"/>
    <lineage>
        <taxon>Bacteria</taxon>
        <taxon>Pseudomonadati</taxon>
        <taxon>Pseudomonadota</taxon>
        <taxon>Alphaproteobacteria</taxon>
        <taxon>Hyphomicrobiales</taxon>
        <taxon>Aurantimonadaceae</taxon>
        <taxon>Fulvimarina</taxon>
    </lineage>
</organism>
<reference evidence="1 2" key="1">
    <citation type="submission" date="2017-04" db="EMBL/GenBank/DDBJ databases">
        <authorList>
            <person name="Afonso C.L."/>
            <person name="Miller P.J."/>
            <person name="Scott M.A."/>
            <person name="Spackman E."/>
            <person name="Goraichik I."/>
            <person name="Dimitrov K.M."/>
            <person name="Suarez D.L."/>
            <person name="Swayne D.E."/>
        </authorList>
    </citation>
    <scope>NUCLEOTIDE SEQUENCE [LARGE SCALE GENOMIC DNA]</scope>
    <source>
        <strain evidence="1 2">CGMCC 1.10972</strain>
    </source>
</reference>